<sequence length="1611" mass="172482">MRCHSLQALWGPSPPQHHVRAVLLVDDPASLWTGATDGVIVLWRLMVQQQRSSNLTRFDQSEIWPVSLLCGHTAEIAALEACNPDDACEPTEHIASSSYASTIRTKFDADNYNKSGRAVISAGIDGGVCTWDALTGRCRRRRHLPPWVGQPCAVSALPKSPRYVIIACSGTHVSLRHADAATKTTESGPESTPAGSAEKAGRGSGIKNSLVIVDTATLSVLHVLNNCALSVGSIAAMVVVPEHASKDHPTYSVTVCDLLGRLKVCSGVSVDQGKPGLGGPKGDMLEEANSEQNDHVGGMSSLSEVAEALSFSPDGLLLLLVLQSKWVIRSVSDGGVVAESAGIGAMQHGLKELAVLSECAGGCFLHGSGSKFLVWNTQGAAVLHSLSDIHEKTLGVEVLAYIPPTSHSHATTVNYHFVQLGNLLLRSESEKSDGVEDVLKLEPQVTLWLTQRAPLWSAKLSVGMPLLDEEDKNHRTGQEEWGNNLEEALLLGQAGLWADWFEVSGSKVDVSFSEASPQDNARTKPRTSHPRVMESETFVTASMLLSGSFSVQSTLVYGFASGVIQLLELQVVNTMNSTGDKVNRGDEVQAVQNLFGHTGAILCLAEHSLPPLSEAAQGDHVLISGSMDCTVCIWNLRKGGEPLAVLHHHVAPVRQLILPPHGTQAPWSHCFISVSDDHCVAVSSLETLSVERLFPGHAGIVKTVIWDCVRGFLACLCTGSGDQPVVTDQVYIWDLHSGARERILRGTPAHSMIATFSSRFRKSADANSIFSGSSTSASSLLAPTEELPNRPRPSRTIAALPAPTLAESSSLPNPVAGSSSLLAGGNPISTHDETENMSLGLIGSLEKLSTKVAQALNQSAKPGPLKPSESISSITTVKSSPVSNPTIVSSRPLVHKQPIRGASPLPGVATLQFDLFALMAPDLGGTSNSGEKESRALVAGSEESQIAAVLERVPGVEHSEDKVTSSSKEGDEANRRKEQKQIDSWLGTVQGRLLRTSLAFLHLWGVDQELDSSLLEELLVSKPQHIRVGSGLAGDRGAMTLSLPNQRATLELWKTSPEFCALRSLTNVALAQHLLLLSKSANLACSALAGFYSRSLAEKLPGSVNPCLEVYACFWQDPSEHVRMAARSLFHCAASRAIPSFLQLDMSTNIPSSHFENPPKSESESSSTYLRHSHSNGLSDTGAIAHITDWIQSYDGENWTATIGGTTQDARAARIIVSAALALWYPSLVQPEVAPTVAPMLLNLVRATHDRHSATAADVLAEGMESTWQMWIGAEIPQLIADVFFLIECLSGVGAPRPTSGQPLRAVPSATMAPAVAMAIRESLTGNLLTSLALADVPAFLDVVKNQLATFAPNSPVHLVGLMALIRLVRSHPKALIFYLDQLTALVMQTMDTGNLVLRKQCSQTAMGVLQEMVRMFPMVALHRGSTPSNAKLAVGDGVGDIRSLTIHVYDLNSATKLKVLDASGPPGHPALLASNKTSATAGGISALSFSPDGEGLVAFSQQGLTIRWWSLGAAWWDRLSRSLVPIQCTKLVLVPPWAGFSPRSSSSSMMAFVYRSSEQLEQDEVSRRLSEDMSPRLAFHNVDLAFRLEWKPNKKVSLLHHGQELGIFQL</sequence>
<evidence type="ECO:0000313" key="2">
    <source>
        <dbReference type="Proteomes" id="UP000828922"/>
    </source>
</evidence>
<dbReference type="EMBL" id="CM038913">
    <property type="protein sequence ID" value="KAH9556784.1"/>
    <property type="molecule type" value="Genomic_DNA"/>
</dbReference>
<comment type="caution">
    <text evidence="1">The sequence shown here is derived from an EMBL/GenBank/DDBJ whole genome shotgun (WGS) entry which is preliminary data.</text>
</comment>
<gene>
    <name evidence="1" type="ORF">CY35_07G048200</name>
</gene>
<keyword evidence="2" id="KW-1185">Reference proteome</keyword>
<organism evidence="1 2">
    <name type="scientific">Sphagnum magellanicum</name>
    <dbReference type="NCBI Taxonomy" id="128215"/>
    <lineage>
        <taxon>Eukaryota</taxon>
        <taxon>Viridiplantae</taxon>
        <taxon>Streptophyta</taxon>
        <taxon>Embryophyta</taxon>
        <taxon>Bryophyta</taxon>
        <taxon>Sphagnophytina</taxon>
        <taxon>Sphagnopsida</taxon>
        <taxon>Sphagnales</taxon>
        <taxon>Sphagnaceae</taxon>
        <taxon>Sphagnum</taxon>
    </lineage>
</organism>
<protein>
    <submittedName>
        <fullName evidence="1">Uncharacterized protein</fullName>
    </submittedName>
</protein>
<reference evidence="2" key="1">
    <citation type="journal article" date="2022" name="New Phytol.">
        <title>Phylogenomic structure and speciation in an emerging model: the Sphagnum magellanicum complex (Bryophyta).</title>
        <authorList>
            <person name="Shaw A.J."/>
            <person name="Piatkowski B."/>
            <person name="Duffy A.M."/>
            <person name="Aguero B."/>
            <person name="Imwattana K."/>
            <person name="Nieto-Lugilde M."/>
            <person name="Healey A."/>
            <person name="Weston D.J."/>
            <person name="Patel M.N."/>
            <person name="Schmutz J."/>
            <person name="Grimwood J."/>
            <person name="Yavitt J.B."/>
            <person name="Hassel K."/>
            <person name="Stenoien H.K."/>
            <person name="Flatberg K.I."/>
            <person name="Bickford C.P."/>
            <person name="Hicks K.A."/>
        </authorList>
    </citation>
    <scope>NUCLEOTIDE SEQUENCE [LARGE SCALE GENOMIC DNA]</scope>
</reference>
<proteinExistence type="predicted"/>
<name>A0ACB8HKL6_9BRYO</name>
<accession>A0ACB8HKL6</accession>
<evidence type="ECO:0000313" key="1">
    <source>
        <dbReference type="EMBL" id="KAH9556784.1"/>
    </source>
</evidence>
<dbReference type="Proteomes" id="UP000828922">
    <property type="component" value="Linkage Group LG07"/>
</dbReference>